<dbReference type="Proteomes" id="UP000002640">
    <property type="component" value="Unassembled WGS sequence"/>
</dbReference>
<evidence type="ECO:0000256" key="4">
    <source>
        <dbReference type="ARBA" id="ARBA00022801"/>
    </source>
</evidence>
<name>G5A1G6_PHYSP</name>
<dbReference type="InterPro" id="IPR011050">
    <property type="entry name" value="Pectin_lyase_fold/virulence"/>
</dbReference>
<dbReference type="EC" id="3.1.1.11" evidence="3 8"/>
<reference evidence="10 11" key="1">
    <citation type="journal article" date="2006" name="Science">
        <title>Phytophthora genome sequences uncover evolutionary origins and mechanisms of pathogenesis.</title>
        <authorList>
            <person name="Tyler B.M."/>
            <person name="Tripathy S."/>
            <person name="Zhang X."/>
            <person name="Dehal P."/>
            <person name="Jiang R.H."/>
            <person name="Aerts A."/>
            <person name="Arredondo F.D."/>
            <person name="Baxter L."/>
            <person name="Bensasson D."/>
            <person name="Beynon J.L."/>
            <person name="Chapman J."/>
            <person name="Damasceno C.M."/>
            <person name="Dorrance A.E."/>
            <person name="Dou D."/>
            <person name="Dickerman A.W."/>
            <person name="Dubchak I.L."/>
            <person name="Garbelotto M."/>
            <person name="Gijzen M."/>
            <person name="Gordon S.G."/>
            <person name="Govers F."/>
            <person name="Grunwald N.J."/>
            <person name="Huang W."/>
            <person name="Ivors K.L."/>
            <person name="Jones R.W."/>
            <person name="Kamoun S."/>
            <person name="Krampis K."/>
            <person name="Lamour K.H."/>
            <person name="Lee M.K."/>
            <person name="McDonald W.H."/>
            <person name="Medina M."/>
            <person name="Meijer H.J."/>
            <person name="Nordberg E.K."/>
            <person name="Maclean D.J."/>
            <person name="Ospina-Giraldo M.D."/>
            <person name="Morris P.F."/>
            <person name="Phuntumart V."/>
            <person name="Putnam N.H."/>
            <person name="Rash S."/>
            <person name="Rose J.K."/>
            <person name="Sakihama Y."/>
            <person name="Salamov A.A."/>
            <person name="Savidor A."/>
            <person name="Scheuring C.F."/>
            <person name="Smith B.M."/>
            <person name="Sobral B.W."/>
            <person name="Terry A."/>
            <person name="Torto-Alalibo T.A."/>
            <person name="Win J."/>
            <person name="Xu Z."/>
            <person name="Zhang H."/>
            <person name="Grigoriev I.V."/>
            <person name="Rokhsar D.S."/>
            <person name="Boore J.L."/>
        </authorList>
    </citation>
    <scope>NUCLEOTIDE SEQUENCE [LARGE SCALE GENOMIC DNA]</scope>
    <source>
        <strain evidence="10 11">P6497</strain>
    </source>
</reference>
<organism evidence="10 11">
    <name type="scientific">Phytophthora sojae (strain P6497)</name>
    <name type="common">Soybean stem and root rot agent</name>
    <name type="synonym">Phytophthora megasperma f. sp. glycines</name>
    <dbReference type="NCBI Taxonomy" id="1094619"/>
    <lineage>
        <taxon>Eukaryota</taxon>
        <taxon>Sar</taxon>
        <taxon>Stramenopiles</taxon>
        <taxon>Oomycota</taxon>
        <taxon>Peronosporomycetes</taxon>
        <taxon>Peronosporales</taxon>
        <taxon>Peronosporaceae</taxon>
        <taxon>Phytophthora</taxon>
    </lineage>
</organism>
<comment type="similarity">
    <text evidence="2">Belongs to the pectinesterase family.</text>
</comment>
<dbReference type="PROSITE" id="PS00503">
    <property type="entry name" value="PECTINESTERASE_2"/>
    <property type="match status" value="1"/>
</dbReference>
<dbReference type="EMBL" id="JH159158">
    <property type="protein sequence ID" value="EGZ10764.1"/>
    <property type="molecule type" value="Genomic_DNA"/>
</dbReference>
<evidence type="ECO:0000313" key="11">
    <source>
        <dbReference type="Proteomes" id="UP000002640"/>
    </source>
</evidence>
<evidence type="ECO:0000256" key="6">
    <source>
        <dbReference type="ARBA" id="ARBA00047928"/>
    </source>
</evidence>
<dbReference type="AlphaFoldDB" id="G5A1G6"/>
<dbReference type="InterPro" id="IPR012334">
    <property type="entry name" value="Pectin_lyas_fold"/>
</dbReference>
<evidence type="ECO:0000256" key="2">
    <source>
        <dbReference type="ARBA" id="ARBA00008891"/>
    </source>
</evidence>
<evidence type="ECO:0000313" key="10">
    <source>
        <dbReference type="EMBL" id="EGZ10764.1"/>
    </source>
</evidence>
<dbReference type="RefSeq" id="XP_009533509.1">
    <property type="nucleotide sequence ID" value="XM_009535214.1"/>
</dbReference>
<feature type="domain" description="Pectinesterase catalytic" evidence="9">
    <location>
        <begin position="46"/>
        <end position="219"/>
    </location>
</feature>
<keyword evidence="8" id="KW-0732">Signal</keyword>
<dbReference type="SUPFAM" id="SSF51126">
    <property type="entry name" value="Pectin lyase-like"/>
    <property type="match status" value="1"/>
</dbReference>
<dbReference type="InterPro" id="IPR033131">
    <property type="entry name" value="Pectinesterase_Asp_AS"/>
</dbReference>
<feature type="domain" description="Pectinesterase catalytic" evidence="9">
    <location>
        <begin position="234"/>
        <end position="280"/>
    </location>
</feature>
<comment type="catalytic activity">
    <reaction evidence="6 8">
        <text>[(1-&gt;4)-alpha-D-galacturonosyl methyl ester](n) + n H2O = [(1-&gt;4)-alpha-D-galacturonosyl](n) + n methanol + n H(+)</text>
        <dbReference type="Rhea" id="RHEA:22380"/>
        <dbReference type="Rhea" id="RHEA-COMP:14570"/>
        <dbReference type="Rhea" id="RHEA-COMP:14573"/>
        <dbReference type="ChEBI" id="CHEBI:15377"/>
        <dbReference type="ChEBI" id="CHEBI:15378"/>
        <dbReference type="ChEBI" id="CHEBI:17790"/>
        <dbReference type="ChEBI" id="CHEBI:140522"/>
        <dbReference type="ChEBI" id="CHEBI:140523"/>
        <dbReference type="EC" id="3.1.1.11"/>
    </reaction>
</comment>
<dbReference type="OMA" id="NGAGWEQ"/>
<evidence type="ECO:0000256" key="7">
    <source>
        <dbReference type="PROSITE-ProRule" id="PRU10040"/>
    </source>
</evidence>
<dbReference type="GeneID" id="20639240"/>
<protein>
    <recommendedName>
        <fullName evidence="3 8">Pectinesterase</fullName>
        <ecNumber evidence="3 8">3.1.1.11</ecNumber>
    </recommendedName>
</protein>
<evidence type="ECO:0000256" key="8">
    <source>
        <dbReference type="RuleBase" id="RU000589"/>
    </source>
</evidence>
<dbReference type="STRING" id="1094619.G5A1G6"/>
<dbReference type="KEGG" id="psoj:PHYSODRAFT_260992"/>
<dbReference type="SMR" id="G5A1G6"/>
<feature type="signal peptide" evidence="8">
    <location>
        <begin position="1"/>
        <end position="19"/>
    </location>
</feature>
<feature type="active site" evidence="7">
    <location>
        <position position="201"/>
    </location>
</feature>
<dbReference type="Pfam" id="PF01095">
    <property type="entry name" value="Pectinesterase"/>
    <property type="match status" value="2"/>
</dbReference>
<feature type="chain" id="PRO_5005132321" description="Pectinesterase" evidence="8">
    <location>
        <begin position="20"/>
        <end position="306"/>
    </location>
</feature>
<dbReference type="PANTHER" id="PTHR31321">
    <property type="entry name" value="ACYL-COA THIOESTER HYDROLASE YBHC-RELATED"/>
    <property type="match status" value="1"/>
</dbReference>
<sequence>MQIVAPLVILASLVSSALADAKCTRPNARTQPPTGAIVVDATGAHPGSFKTVTEGVAHLPNTTAEHSLFGFPGVYEEQAMVPKLNGPLVVQGYTCNTESYADNQVTITHKMAQKDVPTSIKVERNSVTSTLGFKTGSVKIYNLNVANPEPKINQLGQSIALFVNTTTSGFYGCNVTGYQDTMYANTGRQRYTKSYISGAVDFIFGQLSKVWFENCDIESIGNGAITANGNLNSSNLSECRRPEGWQSWNGDNNTANVYFKEFKNSGPAAATDKRVSFSGQLDAPVAMTEILGDDYKSQWFVDSKFL</sequence>
<evidence type="ECO:0000256" key="3">
    <source>
        <dbReference type="ARBA" id="ARBA00013229"/>
    </source>
</evidence>
<accession>G5A1G6</accession>
<gene>
    <name evidence="10" type="ORF">PHYSODRAFT_260992</name>
</gene>
<keyword evidence="4 8" id="KW-0378">Hydrolase</keyword>
<comment type="pathway">
    <text evidence="1 8">Glycan metabolism; pectin degradation; 2-dehydro-3-deoxy-D-gluconate from pectin: step 1/5.</text>
</comment>
<dbReference type="UniPathway" id="UPA00545">
    <property type="reaction ID" value="UER00823"/>
</dbReference>
<proteinExistence type="inferred from homology"/>
<dbReference type="GO" id="GO:0042545">
    <property type="term" value="P:cell wall modification"/>
    <property type="evidence" value="ECO:0007669"/>
    <property type="project" value="UniProtKB-UniRule"/>
</dbReference>
<keyword evidence="5 8" id="KW-0063">Aspartyl esterase</keyword>
<keyword evidence="11" id="KW-1185">Reference proteome</keyword>
<evidence type="ECO:0000256" key="1">
    <source>
        <dbReference type="ARBA" id="ARBA00005184"/>
    </source>
</evidence>
<dbReference type="Gene3D" id="2.160.20.10">
    <property type="entry name" value="Single-stranded right-handed beta-helix, Pectin lyase-like"/>
    <property type="match status" value="2"/>
</dbReference>
<dbReference type="GO" id="GO:0045490">
    <property type="term" value="P:pectin catabolic process"/>
    <property type="evidence" value="ECO:0007669"/>
    <property type="project" value="UniProtKB-UniRule"/>
</dbReference>
<evidence type="ECO:0000259" key="9">
    <source>
        <dbReference type="Pfam" id="PF01095"/>
    </source>
</evidence>
<dbReference type="GO" id="GO:0030599">
    <property type="term" value="F:pectinesterase activity"/>
    <property type="evidence" value="ECO:0007669"/>
    <property type="project" value="UniProtKB-UniRule"/>
</dbReference>
<dbReference type="InParanoid" id="G5A1G6"/>
<dbReference type="InterPro" id="IPR000070">
    <property type="entry name" value="Pectinesterase_cat"/>
</dbReference>
<dbReference type="PANTHER" id="PTHR31321:SF57">
    <property type="entry name" value="PECTINESTERASE 53-RELATED"/>
    <property type="match status" value="1"/>
</dbReference>
<evidence type="ECO:0000256" key="5">
    <source>
        <dbReference type="ARBA" id="ARBA00023085"/>
    </source>
</evidence>